<comment type="subcellular location">
    <subcellularLocation>
        <location evidence="1">Membrane</location>
        <topology evidence="1">Multi-pass membrane protein</topology>
    </subcellularLocation>
</comment>
<dbReference type="PANTHER" id="PTHR11706">
    <property type="entry name" value="SOLUTE CARRIER PROTEIN FAMILY 11 MEMBER"/>
    <property type="match status" value="1"/>
</dbReference>
<dbReference type="EMBL" id="PUHQ01000009">
    <property type="protein sequence ID" value="KAG0665357.1"/>
    <property type="molecule type" value="Genomic_DNA"/>
</dbReference>
<name>A0A9P7B800_RHOMI</name>
<keyword evidence="8" id="KW-1185">Reference proteome</keyword>
<feature type="transmembrane region" description="Helical" evidence="6">
    <location>
        <begin position="131"/>
        <end position="155"/>
    </location>
</feature>
<feature type="compositionally biased region" description="Basic and acidic residues" evidence="5">
    <location>
        <begin position="496"/>
        <end position="506"/>
    </location>
</feature>
<dbReference type="PRINTS" id="PR00447">
    <property type="entry name" value="NATRESASSCMP"/>
</dbReference>
<comment type="caution">
    <text evidence="7">The sequence shown here is derived from an EMBL/GenBank/DDBJ whole genome shotgun (WGS) entry which is preliminary data.</text>
</comment>
<dbReference type="GO" id="GO:0005384">
    <property type="term" value="F:manganese ion transmembrane transporter activity"/>
    <property type="evidence" value="ECO:0007669"/>
    <property type="project" value="TreeGrafter"/>
</dbReference>
<feature type="compositionally biased region" description="Low complexity" evidence="5">
    <location>
        <begin position="507"/>
        <end position="520"/>
    </location>
</feature>
<evidence type="ECO:0000256" key="4">
    <source>
        <dbReference type="ARBA" id="ARBA00023136"/>
    </source>
</evidence>
<dbReference type="GO" id="GO:0034755">
    <property type="term" value="P:iron ion transmembrane transport"/>
    <property type="evidence" value="ECO:0007669"/>
    <property type="project" value="TreeGrafter"/>
</dbReference>
<feature type="transmembrane region" description="Helical" evidence="6">
    <location>
        <begin position="216"/>
        <end position="239"/>
    </location>
</feature>
<feature type="transmembrane region" description="Helical" evidence="6">
    <location>
        <begin position="547"/>
        <end position="572"/>
    </location>
</feature>
<dbReference type="GO" id="GO:0030026">
    <property type="term" value="P:intracellular manganese ion homeostasis"/>
    <property type="evidence" value="ECO:0007669"/>
    <property type="project" value="TreeGrafter"/>
</dbReference>
<protein>
    <submittedName>
        <fullName evidence="7">Uncharacterized protein</fullName>
    </submittedName>
</protein>
<evidence type="ECO:0000256" key="5">
    <source>
        <dbReference type="SAM" id="MobiDB-lite"/>
    </source>
</evidence>
<dbReference type="InterPro" id="IPR001046">
    <property type="entry name" value="NRAMP_fam"/>
</dbReference>
<dbReference type="OrthoDB" id="409173at2759"/>
<evidence type="ECO:0000256" key="3">
    <source>
        <dbReference type="ARBA" id="ARBA00022989"/>
    </source>
</evidence>
<feature type="compositionally biased region" description="Basic residues" evidence="5">
    <location>
        <begin position="373"/>
        <end position="382"/>
    </location>
</feature>
<evidence type="ECO:0000313" key="8">
    <source>
        <dbReference type="Proteomes" id="UP000777482"/>
    </source>
</evidence>
<dbReference type="NCBIfam" id="NF037982">
    <property type="entry name" value="Nramp_1"/>
    <property type="match status" value="1"/>
</dbReference>
<evidence type="ECO:0000256" key="2">
    <source>
        <dbReference type="ARBA" id="ARBA00022692"/>
    </source>
</evidence>
<feature type="region of interest" description="Disordered" evidence="5">
    <location>
        <begin position="1"/>
        <end position="82"/>
    </location>
</feature>
<feature type="transmembrane region" description="Helical" evidence="6">
    <location>
        <begin position="251"/>
        <end position="274"/>
    </location>
</feature>
<keyword evidence="4 6" id="KW-0472">Membrane</keyword>
<feature type="transmembrane region" description="Helical" evidence="6">
    <location>
        <begin position="643"/>
        <end position="661"/>
    </location>
</feature>
<dbReference type="GO" id="GO:0015086">
    <property type="term" value="F:cadmium ion transmembrane transporter activity"/>
    <property type="evidence" value="ECO:0007669"/>
    <property type="project" value="TreeGrafter"/>
</dbReference>
<keyword evidence="2 6" id="KW-0812">Transmembrane</keyword>
<sequence length="800" mass="86425">MQGPVFASHRVSRSSLPDILPPSDAIAKSSTAPTSSDAIESSSPSRLPGPTIKPGHDRHPGGPGLSASDGGDDEERGQPSKRKSAMNAVLAALKRHLAFVGPGVIASVAYLDPGNWVTDLAAGSEFGYSHLFIILLAGLMALLFQILSTRLGCVSDYDLAVHCRFALYDRPGSYKLWYRWGLLYPLYLLAEAGIIMTDLAELLGSAIAINLLVPAIPLWACVLLTSLDVFLILMIFNQYPTRTMTTSMRMFELLIGLLVLCVLGSFVAMLVKVGPDWGDAFKGYLPSSGIISNGAIYIAVGIIGATVMPHAFYIGSKMACMRRLKPEDYGEEPDPEEYDSDDYYSDAEEDDDDDKKDDLKKGGDDASAPARLGRSRIRSGKSVRRDSAPQSEARPYIPFLHLPQPMRMPNVGFDLGKLSRVRTESTERAAPRQRRSEEEAAGWKSYFTSSSSSSSKRKRTATKEPGTPELGRELERVQSRTSGGVRSAPIDDIVDLSERPDLRGAEDAAGGSAAPASAAGKPTPRRGRRRSSLACVRAHLTHACLDVAGSLLGFALVVNSAILILGAAVFYYGDGQSSSRTGVSDLFDAYDLIKQYLGQALAYVFAVALLAAGQSASLTVTLSGQIVSEGMIRWRTKPWKRRLVTRCIGIIPSLAVAVSVGRHGIDALLVGSQVALSIVLTFVLIPLIIFTSQHSVMSVPVDKDAARRREAEAEAAAAAAAIAPSTSLLEPTDPQPLLTRLRQIPWRRVFRTLNPIRKRSPPPEGYVSYANSVPVIYLCCGLWWMIGIANVYALYQVANP</sequence>
<accession>A0A9P7B800</accession>
<feature type="compositionally biased region" description="Basic and acidic residues" evidence="5">
    <location>
        <begin position="422"/>
        <end position="438"/>
    </location>
</feature>
<evidence type="ECO:0000256" key="1">
    <source>
        <dbReference type="ARBA" id="ARBA00004141"/>
    </source>
</evidence>
<proteinExistence type="predicted"/>
<feature type="transmembrane region" description="Helical" evidence="6">
    <location>
        <begin position="600"/>
        <end position="622"/>
    </location>
</feature>
<dbReference type="GO" id="GO:0005886">
    <property type="term" value="C:plasma membrane"/>
    <property type="evidence" value="ECO:0007669"/>
    <property type="project" value="TreeGrafter"/>
</dbReference>
<keyword evidence="3 6" id="KW-1133">Transmembrane helix</keyword>
<dbReference type="Proteomes" id="UP000777482">
    <property type="component" value="Unassembled WGS sequence"/>
</dbReference>
<feature type="compositionally biased region" description="Acidic residues" evidence="5">
    <location>
        <begin position="329"/>
        <end position="355"/>
    </location>
</feature>
<feature type="transmembrane region" description="Helical" evidence="6">
    <location>
        <begin position="88"/>
        <end position="111"/>
    </location>
</feature>
<feature type="transmembrane region" description="Helical" evidence="6">
    <location>
        <begin position="775"/>
        <end position="795"/>
    </location>
</feature>
<dbReference type="AlphaFoldDB" id="A0A9P7B800"/>
<feature type="region of interest" description="Disordered" evidence="5">
    <location>
        <begin position="327"/>
        <end position="407"/>
    </location>
</feature>
<dbReference type="Pfam" id="PF01566">
    <property type="entry name" value="Nramp"/>
    <property type="match status" value="2"/>
</dbReference>
<feature type="region of interest" description="Disordered" evidence="5">
    <location>
        <begin position="422"/>
        <end position="530"/>
    </location>
</feature>
<evidence type="ECO:0000313" key="7">
    <source>
        <dbReference type="EMBL" id="KAG0665357.1"/>
    </source>
</evidence>
<dbReference type="PANTHER" id="PTHR11706:SF101">
    <property type="entry name" value="MANGANESE TRANSPORTER SMF1"/>
    <property type="match status" value="1"/>
</dbReference>
<gene>
    <name evidence="7" type="ORF">C6P46_006804</name>
</gene>
<evidence type="ECO:0000256" key="6">
    <source>
        <dbReference type="SAM" id="Phobius"/>
    </source>
</evidence>
<feature type="transmembrane region" description="Helical" evidence="6">
    <location>
        <begin position="294"/>
        <end position="315"/>
    </location>
</feature>
<feature type="compositionally biased region" description="Polar residues" evidence="5">
    <location>
        <begin position="28"/>
        <end position="45"/>
    </location>
</feature>
<organism evidence="7 8">
    <name type="scientific">Rhodotorula mucilaginosa</name>
    <name type="common">Yeast</name>
    <name type="synonym">Rhodotorula rubra</name>
    <dbReference type="NCBI Taxonomy" id="5537"/>
    <lineage>
        <taxon>Eukaryota</taxon>
        <taxon>Fungi</taxon>
        <taxon>Dikarya</taxon>
        <taxon>Basidiomycota</taxon>
        <taxon>Pucciniomycotina</taxon>
        <taxon>Microbotryomycetes</taxon>
        <taxon>Sporidiobolales</taxon>
        <taxon>Sporidiobolaceae</taxon>
        <taxon>Rhodotorula</taxon>
    </lineage>
</organism>
<reference evidence="7 8" key="1">
    <citation type="submission" date="2020-11" db="EMBL/GenBank/DDBJ databases">
        <title>Kefir isolates.</title>
        <authorList>
            <person name="Marcisauskas S."/>
            <person name="Kim Y."/>
            <person name="Blasche S."/>
        </authorList>
    </citation>
    <scope>NUCLEOTIDE SEQUENCE [LARGE SCALE GENOMIC DNA]</scope>
    <source>
        <strain evidence="7 8">KR</strain>
    </source>
</reference>
<feature type="transmembrane region" description="Helical" evidence="6">
    <location>
        <begin position="667"/>
        <end position="690"/>
    </location>
</feature>
<feature type="transmembrane region" description="Helical" evidence="6">
    <location>
        <begin position="176"/>
        <end position="196"/>
    </location>
</feature>